<dbReference type="AlphaFoldDB" id="A0A0A9D082"/>
<feature type="compositionally biased region" description="Basic residues" evidence="1">
    <location>
        <begin position="134"/>
        <end position="143"/>
    </location>
</feature>
<dbReference type="EMBL" id="GBRH01218835">
    <property type="protein sequence ID" value="JAD79060.1"/>
    <property type="molecule type" value="Transcribed_RNA"/>
</dbReference>
<reference evidence="2" key="2">
    <citation type="journal article" date="2015" name="Data Brief">
        <title>Shoot transcriptome of the giant reed, Arundo donax.</title>
        <authorList>
            <person name="Barrero R.A."/>
            <person name="Guerrero F.D."/>
            <person name="Moolhuijzen P."/>
            <person name="Goolsby J.A."/>
            <person name="Tidwell J."/>
            <person name="Bellgard S.E."/>
            <person name="Bellgard M.I."/>
        </authorList>
    </citation>
    <scope>NUCLEOTIDE SEQUENCE</scope>
    <source>
        <tissue evidence="2">Shoot tissue taken approximately 20 cm above the soil surface</tissue>
    </source>
</reference>
<protein>
    <submittedName>
        <fullName evidence="2">Uncharacterized protein</fullName>
    </submittedName>
</protein>
<evidence type="ECO:0000256" key="1">
    <source>
        <dbReference type="SAM" id="MobiDB-lite"/>
    </source>
</evidence>
<feature type="compositionally biased region" description="Low complexity" evidence="1">
    <location>
        <begin position="124"/>
        <end position="133"/>
    </location>
</feature>
<name>A0A0A9D082_ARUDO</name>
<organism evidence="2">
    <name type="scientific">Arundo donax</name>
    <name type="common">Giant reed</name>
    <name type="synonym">Donax arundinaceus</name>
    <dbReference type="NCBI Taxonomy" id="35708"/>
    <lineage>
        <taxon>Eukaryota</taxon>
        <taxon>Viridiplantae</taxon>
        <taxon>Streptophyta</taxon>
        <taxon>Embryophyta</taxon>
        <taxon>Tracheophyta</taxon>
        <taxon>Spermatophyta</taxon>
        <taxon>Magnoliopsida</taxon>
        <taxon>Liliopsida</taxon>
        <taxon>Poales</taxon>
        <taxon>Poaceae</taxon>
        <taxon>PACMAD clade</taxon>
        <taxon>Arundinoideae</taxon>
        <taxon>Arundineae</taxon>
        <taxon>Arundo</taxon>
    </lineage>
</organism>
<dbReference type="PANTHER" id="PTHR48179">
    <property type="entry name" value="OS08G0232201 PROTEIN"/>
    <property type="match status" value="1"/>
</dbReference>
<reference evidence="2" key="1">
    <citation type="submission" date="2014-09" db="EMBL/GenBank/DDBJ databases">
        <authorList>
            <person name="Magalhaes I.L.F."/>
            <person name="Oliveira U."/>
            <person name="Santos F.R."/>
            <person name="Vidigal T.H.D.A."/>
            <person name="Brescovit A.D."/>
            <person name="Santos A.J."/>
        </authorList>
    </citation>
    <scope>NUCLEOTIDE SEQUENCE</scope>
    <source>
        <tissue evidence="2">Shoot tissue taken approximately 20 cm above the soil surface</tissue>
    </source>
</reference>
<feature type="region of interest" description="Disordered" evidence="1">
    <location>
        <begin position="18"/>
        <end position="42"/>
    </location>
</feature>
<feature type="compositionally biased region" description="Polar residues" evidence="1">
    <location>
        <begin position="27"/>
        <end position="42"/>
    </location>
</feature>
<sequence>MLHTLIIPLQELVASIDASREKEQPVSGRSSPISLHSSTNSPACFTTRSASASGSSSGSSRRRLALSILALARGSEYCAMSTRALSSSCVPSVKKGYWICSSSSSPAAAAAAWSSSCARRRRSTCPSASSRTMSARRRSRRSISRSPKSVMGSPRRRRRARTAESLVGTAMA</sequence>
<proteinExistence type="predicted"/>
<feature type="region of interest" description="Disordered" evidence="1">
    <location>
        <begin position="124"/>
        <end position="172"/>
    </location>
</feature>
<accession>A0A0A9D082</accession>
<dbReference type="PANTHER" id="PTHR48179:SF1">
    <property type="entry name" value="OS08G0232201 PROTEIN"/>
    <property type="match status" value="1"/>
</dbReference>
<evidence type="ECO:0000313" key="2">
    <source>
        <dbReference type="EMBL" id="JAD79060.1"/>
    </source>
</evidence>